<dbReference type="EMBL" id="VCIW01000010">
    <property type="protein sequence ID" value="TLS51189.1"/>
    <property type="molecule type" value="Genomic_DNA"/>
</dbReference>
<gene>
    <name evidence="1" type="ORF">FE782_15755</name>
</gene>
<reference evidence="1 2" key="1">
    <citation type="submission" date="2019-05" db="EMBL/GenBank/DDBJ databases">
        <authorList>
            <person name="Narsing Rao M.P."/>
            <person name="Li W.J."/>
        </authorList>
    </citation>
    <scope>NUCLEOTIDE SEQUENCE [LARGE SCALE GENOMIC DNA]</scope>
    <source>
        <strain evidence="1 2">SYSU_K30003</strain>
    </source>
</reference>
<comment type="caution">
    <text evidence="1">The sequence shown here is derived from an EMBL/GenBank/DDBJ whole genome shotgun (WGS) entry which is preliminary data.</text>
</comment>
<dbReference type="RefSeq" id="WP_138195183.1">
    <property type="nucleotide sequence ID" value="NZ_VCIW01000010.1"/>
</dbReference>
<dbReference type="Proteomes" id="UP000309676">
    <property type="component" value="Unassembled WGS sequence"/>
</dbReference>
<evidence type="ECO:0000313" key="2">
    <source>
        <dbReference type="Proteomes" id="UP000309676"/>
    </source>
</evidence>
<name>A0A5R9G7Z6_9BACL</name>
<dbReference type="AlphaFoldDB" id="A0A5R9G7Z6"/>
<organism evidence="1 2">
    <name type="scientific">Paenibacillus antri</name>
    <dbReference type="NCBI Taxonomy" id="2582848"/>
    <lineage>
        <taxon>Bacteria</taxon>
        <taxon>Bacillati</taxon>
        <taxon>Bacillota</taxon>
        <taxon>Bacilli</taxon>
        <taxon>Bacillales</taxon>
        <taxon>Paenibacillaceae</taxon>
        <taxon>Paenibacillus</taxon>
    </lineage>
</organism>
<accession>A0A5R9G7Z6</accession>
<protein>
    <submittedName>
        <fullName evidence="1">Uncharacterized protein</fullName>
    </submittedName>
</protein>
<keyword evidence="2" id="KW-1185">Reference proteome</keyword>
<evidence type="ECO:0000313" key="1">
    <source>
        <dbReference type="EMBL" id="TLS51189.1"/>
    </source>
</evidence>
<sequence>MTNESLRIVGADEGTRRDVRRRMPPWVEGTVALVRSREDWARLDRLEGPAVLLVFDRGYADAEAGGWPTFHIDDLSLAVEALTSSFAWRHWTPDFLEEEAW</sequence>
<proteinExistence type="predicted"/>